<name>A0ABN0NT41_9BACT</name>
<dbReference type="InterPro" id="IPR036297">
    <property type="entry name" value="PG0816-like_sf"/>
</dbReference>
<evidence type="ECO:0000313" key="2">
    <source>
        <dbReference type="Proteomes" id="UP000016660"/>
    </source>
</evidence>
<dbReference type="SUPFAM" id="SSF140753">
    <property type="entry name" value="PG0816-like"/>
    <property type="match status" value="1"/>
</dbReference>
<comment type="caution">
    <text evidence="1">The sequence shown here is derived from an EMBL/GenBank/DDBJ whole genome shotgun (WGS) entry which is preliminary data.</text>
</comment>
<dbReference type="EMBL" id="AWUY01000074">
    <property type="protein sequence ID" value="ERJ77499.1"/>
    <property type="molecule type" value="Genomic_DNA"/>
</dbReference>
<dbReference type="RefSeq" id="WP_021668765.1">
    <property type="nucleotide sequence ID" value="NZ_KI259339.1"/>
</dbReference>
<sequence>MTTTKKELSYFRLKLENYLSEHFPEMLGDKPFITSRADEALT</sequence>
<proteinExistence type="predicted"/>
<protein>
    <submittedName>
        <fullName evidence="1">Uncharacterized protein</fullName>
    </submittedName>
</protein>
<dbReference type="Pfam" id="PF08989">
    <property type="entry name" value="DUF1896"/>
    <property type="match status" value="1"/>
</dbReference>
<reference evidence="1 2" key="1">
    <citation type="submission" date="2013-06" db="EMBL/GenBank/DDBJ databases">
        <authorList>
            <person name="Weinstock G."/>
            <person name="Sodergren E."/>
            <person name="Lobos E.A."/>
            <person name="Fulton L."/>
            <person name="Fulton R."/>
            <person name="Courtney L."/>
            <person name="Fronick C."/>
            <person name="O'Laughlin M."/>
            <person name="Godfrey J."/>
            <person name="Wilson R.M."/>
            <person name="Miner T."/>
            <person name="Farmer C."/>
            <person name="Delehaunty K."/>
            <person name="Cordes M."/>
            <person name="Minx P."/>
            <person name="Tomlinson C."/>
            <person name="Chen J."/>
            <person name="Wollam A."/>
            <person name="Pepin K.H."/>
            <person name="Bhonagiri V."/>
            <person name="Zhang X."/>
            <person name="Warren W."/>
            <person name="Mitreva M."/>
            <person name="Mardis E.R."/>
            <person name="Wilson R.K."/>
        </authorList>
    </citation>
    <scope>NUCLEOTIDE SEQUENCE [LARGE SCALE GENOMIC DNA]</scope>
    <source>
        <strain evidence="1 2">ATCC 29426</strain>
    </source>
</reference>
<organism evidence="1 2">
    <name type="scientific">Prevotella disiens JCM 6334 = ATCC 29426</name>
    <dbReference type="NCBI Taxonomy" id="1235811"/>
    <lineage>
        <taxon>Bacteria</taxon>
        <taxon>Pseudomonadati</taxon>
        <taxon>Bacteroidota</taxon>
        <taxon>Bacteroidia</taxon>
        <taxon>Bacteroidales</taxon>
        <taxon>Prevotellaceae</taxon>
        <taxon>Prevotella</taxon>
    </lineage>
</organism>
<accession>A0ABN0NT41</accession>
<feature type="non-terminal residue" evidence="1">
    <location>
        <position position="42"/>
    </location>
</feature>
<dbReference type="InterPro" id="IPR015082">
    <property type="entry name" value="DUF1896"/>
</dbReference>
<keyword evidence="2" id="KW-1185">Reference proteome</keyword>
<dbReference type="Proteomes" id="UP000016660">
    <property type="component" value="Unassembled WGS sequence"/>
</dbReference>
<gene>
    <name evidence="1" type="ORF">HMPREF0653_01048</name>
</gene>
<evidence type="ECO:0000313" key="1">
    <source>
        <dbReference type="EMBL" id="ERJ77499.1"/>
    </source>
</evidence>
<dbReference type="Gene3D" id="1.10.8.330">
    <property type="entry name" value="PG0816-like"/>
    <property type="match status" value="1"/>
</dbReference>